<keyword evidence="1" id="KW-0732">Signal</keyword>
<proteinExistence type="predicted"/>
<feature type="signal peptide" evidence="1">
    <location>
        <begin position="1"/>
        <end position="22"/>
    </location>
</feature>
<organism evidence="2 3">
    <name type="scientific">Roseomonas fluvialis</name>
    <dbReference type="NCBI Taxonomy" id="1750527"/>
    <lineage>
        <taxon>Bacteria</taxon>
        <taxon>Pseudomonadati</taxon>
        <taxon>Pseudomonadota</taxon>
        <taxon>Alphaproteobacteria</taxon>
        <taxon>Acetobacterales</taxon>
        <taxon>Roseomonadaceae</taxon>
        <taxon>Roseomonas</taxon>
    </lineage>
</organism>
<dbReference type="PROSITE" id="PS51257">
    <property type="entry name" value="PROKAR_LIPOPROTEIN"/>
    <property type="match status" value="1"/>
</dbReference>
<evidence type="ECO:0008006" key="4">
    <source>
        <dbReference type="Google" id="ProtNLM"/>
    </source>
</evidence>
<name>A0ABM7Y5H8_9PROT</name>
<evidence type="ECO:0000313" key="2">
    <source>
        <dbReference type="EMBL" id="BDG73158.1"/>
    </source>
</evidence>
<dbReference type="Proteomes" id="UP000831327">
    <property type="component" value="Chromosome"/>
</dbReference>
<gene>
    <name evidence="2" type="ORF">Rmf_30870</name>
</gene>
<protein>
    <recommendedName>
        <fullName evidence="4">Lipoprotein</fullName>
    </recommendedName>
</protein>
<dbReference type="RefSeq" id="WP_244407396.1">
    <property type="nucleotide sequence ID" value="NZ_AP025637.1"/>
</dbReference>
<sequence length="156" mass="15996">MKTLPLLSLSLSVLALVGCAQTAPGTSRAGDQTVLATTPMAYGTGAAYGGAVTQPLVVSGEMETSRVPVAGNTVPRHDLVVRVNGQPAITGSLVTYGNTLLEGRYGATEVVANCSSRELGRADRQFDCRISLNAQPATVLSFRATPFGPAAPLPPA</sequence>
<evidence type="ECO:0000313" key="3">
    <source>
        <dbReference type="Proteomes" id="UP000831327"/>
    </source>
</evidence>
<dbReference type="EMBL" id="AP025637">
    <property type="protein sequence ID" value="BDG73158.1"/>
    <property type="molecule type" value="Genomic_DNA"/>
</dbReference>
<keyword evidence="3" id="KW-1185">Reference proteome</keyword>
<feature type="chain" id="PRO_5045551159" description="Lipoprotein" evidence="1">
    <location>
        <begin position="23"/>
        <end position="156"/>
    </location>
</feature>
<accession>A0ABM7Y5H8</accession>
<reference evidence="2 3" key="1">
    <citation type="journal article" date="2016" name="Microbes Environ.">
        <title>Phylogenetically diverse aerobic anoxygenic phototrophic bacteria isolated from epilithic biofilms in Tama river, Japan.</title>
        <authorList>
            <person name="Hirose S."/>
            <person name="Matsuura K."/>
            <person name="Haruta S."/>
        </authorList>
    </citation>
    <scope>NUCLEOTIDE SEQUENCE [LARGE SCALE GENOMIC DNA]</scope>
    <source>
        <strain evidence="2 3">S08</strain>
    </source>
</reference>
<evidence type="ECO:0000256" key="1">
    <source>
        <dbReference type="SAM" id="SignalP"/>
    </source>
</evidence>